<gene>
    <name evidence="2" type="ORF">X975_21819</name>
</gene>
<organism evidence="2 3">
    <name type="scientific">Stegodyphus mimosarum</name>
    <name type="common">African social velvet spider</name>
    <dbReference type="NCBI Taxonomy" id="407821"/>
    <lineage>
        <taxon>Eukaryota</taxon>
        <taxon>Metazoa</taxon>
        <taxon>Ecdysozoa</taxon>
        <taxon>Arthropoda</taxon>
        <taxon>Chelicerata</taxon>
        <taxon>Arachnida</taxon>
        <taxon>Araneae</taxon>
        <taxon>Araneomorphae</taxon>
        <taxon>Entelegynae</taxon>
        <taxon>Eresoidea</taxon>
        <taxon>Eresidae</taxon>
        <taxon>Stegodyphus</taxon>
    </lineage>
</organism>
<protein>
    <submittedName>
        <fullName evidence="2">Uncharacterized protein</fullName>
    </submittedName>
</protein>
<sequence>MENIQNLESEIRELGKKCDLESVLREELSLEIQALQRSQSKISWNIQPIPQETEQIPAQLESGQCGSLSSIQMMSTSRSGTSPLPSIYPIQTTVQGVVENTALTTTHKEQSSVTTQTAYQPSTSVKYSIEGPIISEIALPLDIDGSVSNSSQSKVDPSAPMKTTN</sequence>
<dbReference type="AlphaFoldDB" id="A0A087TM89"/>
<evidence type="ECO:0000313" key="2">
    <source>
        <dbReference type="EMBL" id="KFM66228.1"/>
    </source>
</evidence>
<accession>A0A087TM89</accession>
<name>A0A087TM89_STEMI</name>
<keyword evidence="3" id="KW-1185">Reference proteome</keyword>
<feature type="compositionally biased region" description="Polar residues" evidence="1">
    <location>
        <begin position="146"/>
        <end position="165"/>
    </location>
</feature>
<evidence type="ECO:0000313" key="3">
    <source>
        <dbReference type="Proteomes" id="UP000054359"/>
    </source>
</evidence>
<dbReference type="OrthoDB" id="6435274at2759"/>
<feature type="region of interest" description="Disordered" evidence="1">
    <location>
        <begin position="145"/>
        <end position="165"/>
    </location>
</feature>
<evidence type="ECO:0000256" key="1">
    <source>
        <dbReference type="SAM" id="MobiDB-lite"/>
    </source>
</evidence>
<feature type="non-terminal residue" evidence="2">
    <location>
        <position position="165"/>
    </location>
</feature>
<dbReference type="Proteomes" id="UP000054359">
    <property type="component" value="Unassembled WGS sequence"/>
</dbReference>
<reference evidence="2 3" key="1">
    <citation type="submission" date="2013-11" db="EMBL/GenBank/DDBJ databases">
        <title>Genome sequencing of Stegodyphus mimosarum.</title>
        <authorList>
            <person name="Bechsgaard J."/>
        </authorList>
    </citation>
    <scope>NUCLEOTIDE SEQUENCE [LARGE SCALE GENOMIC DNA]</scope>
</reference>
<proteinExistence type="predicted"/>
<dbReference type="EMBL" id="KK115859">
    <property type="protein sequence ID" value="KFM66228.1"/>
    <property type="molecule type" value="Genomic_DNA"/>
</dbReference>